<organism evidence="1">
    <name type="scientific">Pinguiococcus pyrenoidosus</name>
    <dbReference type="NCBI Taxonomy" id="172671"/>
    <lineage>
        <taxon>Eukaryota</taxon>
        <taxon>Sar</taxon>
        <taxon>Stramenopiles</taxon>
        <taxon>Ochrophyta</taxon>
        <taxon>Pinguiophyceae</taxon>
        <taxon>Pinguiochrysidales</taxon>
        <taxon>Pinguiochrysidaceae</taxon>
        <taxon>Pinguiococcus</taxon>
    </lineage>
</organism>
<sequence>MGGSMVINPKSRLHKDLSFAADVDRMSNLRLEEGCWEGLYPSDAAALYLNSRDFEARSQRINETALDLVQHIADTGFFKSLYYPALTITEDGDHRSIDPLYARYMKASGGAGSLFSVVFDEEKLCPKTFYDCLAYSKGPSLGTNFTLCCPYTILAHYTELDWAEECGVARSLIRVSVGLEEPDFLKQAWTTAVEAARR</sequence>
<evidence type="ECO:0000313" key="1">
    <source>
        <dbReference type="EMBL" id="CAD8255021.1"/>
    </source>
</evidence>
<name>A0A7R9YA15_9STRA</name>
<dbReference type="GO" id="GO:0003962">
    <property type="term" value="F:cystathionine gamma-synthase activity"/>
    <property type="evidence" value="ECO:0007669"/>
    <property type="project" value="TreeGrafter"/>
</dbReference>
<gene>
    <name evidence="1" type="ORF">PPYR1160_LOCUS4513</name>
</gene>
<dbReference type="InterPro" id="IPR015424">
    <property type="entry name" value="PyrdxlP-dep_Trfase"/>
</dbReference>
<evidence type="ECO:0008006" key="2">
    <source>
        <dbReference type="Google" id="ProtNLM"/>
    </source>
</evidence>
<dbReference type="InterPro" id="IPR015422">
    <property type="entry name" value="PyrdxlP-dep_Trfase_small"/>
</dbReference>
<proteinExistence type="predicted"/>
<accession>A0A7R9YA15</accession>
<dbReference type="AlphaFoldDB" id="A0A7R9YA15"/>
<dbReference type="PANTHER" id="PTHR42699">
    <property type="match status" value="1"/>
</dbReference>
<dbReference type="SUPFAM" id="SSF53383">
    <property type="entry name" value="PLP-dependent transferases"/>
    <property type="match status" value="1"/>
</dbReference>
<dbReference type="EMBL" id="HBEA01005881">
    <property type="protein sequence ID" value="CAD8255021.1"/>
    <property type="molecule type" value="Transcribed_RNA"/>
</dbReference>
<dbReference type="GO" id="GO:0019346">
    <property type="term" value="P:transsulfuration"/>
    <property type="evidence" value="ECO:0007669"/>
    <property type="project" value="TreeGrafter"/>
</dbReference>
<dbReference type="Gene3D" id="3.90.1150.10">
    <property type="entry name" value="Aspartate Aminotransferase, domain 1"/>
    <property type="match status" value="1"/>
</dbReference>
<dbReference type="InterPro" id="IPR051750">
    <property type="entry name" value="Trans-sulfuration_enzymes"/>
</dbReference>
<dbReference type="PANTHER" id="PTHR42699:SF1">
    <property type="entry name" value="CYSTATHIONINE GAMMA-SYNTHASE-RELATED"/>
    <property type="match status" value="1"/>
</dbReference>
<reference evidence="1" key="1">
    <citation type="submission" date="2021-01" db="EMBL/GenBank/DDBJ databases">
        <authorList>
            <person name="Corre E."/>
            <person name="Pelletier E."/>
            <person name="Niang G."/>
            <person name="Scheremetjew M."/>
            <person name="Finn R."/>
            <person name="Kale V."/>
            <person name="Holt S."/>
            <person name="Cochrane G."/>
            <person name="Meng A."/>
            <person name="Brown T."/>
            <person name="Cohen L."/>
        </authorList>
    </citation>
    <scope>NUCLEOTIDE SEQUENCE</scope>
    <source>
        <strain evidence="1">CCMP2078</strain>
    </source>
</reference>
<protein>
    <recommendedName>
        <fullName evidence="2">Cystathionine gamma-synthase</fullName>
    </recommendedName>
</protein>